<name>A0A383CUV4_9ZZZZ</name>
<sequence>MAKISKLGTNTLSEKALSSNLNFLSPIGFRFQLQRAPNVEYFCQGVTLPTLSINIAPQINAFVDIPRPGDKVTYGEFTMRFRIDEDMSNYLEIHDWLTALGHPDDLSQFKSLNPMTPEKRSEAFIDDTYSDGSIIVLSSNNNANIRISLQNMFPLSLAPLTFDTTVTEIEYLEADCTFAYRKFEIEKL</sequence>
<gene>
    <name evidence="1" type="ORF">METZ01_LOCUS488980</name>
</gene>
<evidence type="ECO:0000313" key="1">
    <source>
        <dbReference type="EMBL" id="SVE36126.1"/>
    </source>
</evidence>
<protein>
    <recommendedName>
        <fullName evidence="2">Tail completion and sheath stabilizer protein</fullName>
    </recommendedName>
</protein>
<dbReference type="AlphaFoldDB" id="A0A383CUV4"/>
<evidence type="ECO:0008006" key="2">
    <source>
        <dbReference type="Google" id="ProtNLM"/>
    </source>
</evidence>
<proteinExistence type="predicted"/>
<organism evidence="1">
    <name type="scientific">marine metagenome</name>
    <dbReference type="NCBI Taxonomy" id="408172"/>
    <lineage>
        <taxon>unclassified sequences</taxon>
        <taxon>metagenomes</taxon>
        <taxon>ecological metagenomes</taxon>
    </lineage>
</organism>
<dbReference type="EMBL" id="UINC01211992">
    <property type="protein sequence ID" value="SVE36126.1"/>
    <property type="molecule type" value="Genomic_DNA"/>
</dbReference>
<reference evidence="1" key="1">
    <citation type="submission" date="2018-05" db="EMBL/GenBank/DDBJ databases">
        <authorList>
            <person name="Lanie J.A."/>
            <person name="Ng W.-L."/>
            <person name="Kazmierczak K.M."/>
            <person name="Andrzejewski T.M."/>
            <person name="Davidsen T.M."/>
            <person name="Wayne K.J."/>
            <person name="Tettelin H."/>
            <person name="Glass J.I."/>
            <person name="Rusch D."/>
            <person name="Podicherti R."/>
            <person name="Tsui H.-C.T."/>
            <person name="Winkler M.E."/>
        </authorList>
    </citation>
    <scope>NUCLEOTIDE SEQUENCE</scope>
</reference>
<accession>A0A383CUV4</accession>